<evidence type="ECO:0000313" key="3">
    <source>
        <dbReference type="Proteomes" id="UP000326067"/>
    </source>
</evidence>
<dbReference type="InterPro" id="IPR010982">
    <property type="entry name" value="Lambda_DNA-bd_dom_sf"/>
</dbReference>
<dbReference type="PROSITE" id="PS50943">
    <property type="entry name" value="HTH_CROC1"/>
    <property type="match status" value="1"/>
</dbReference>
<dbReference type="Proteomes" id="UP000326067">
    <property type="component" value="Unassembled WGS sequence"/>
</dbReference>
<accession>A0A5E7K8C6</accession>
<evidence type="ECO:0000259" key="1">
    <source>
        <dbReference type="PROSITE" id="PS50943"/>
    </source>
</evidence>
<dbReference type="SMART" id="SM00530">
    <property type="entry name" value="HTH_XRE"/>
    <property type="match status" value="1"/>
</dbReference>
<dbReference type="GO" id="GO:0003677">
    <property type="term" value="F:DNA binding"/>
    <property type="evidence" value="ECO:0007669"/>
    <property type="project" value="InterPro"/>
</dbReference>
<dbReference type="InterPro" id="IPR001387">
    <property type="entry name" value="Cro/C1-type_HTH"/>
</dbReference>
<organism evidence="2 3">
    <name type="scientific">Pseudomonas fluorescens</name>
    <dbReference type="NCBI Taxonomy" id="294"/>
    <lineage>
        <taxon>Bacteria</taxon>
        <taxon>Pseudomonadati</taxon>
        <taxon>Pseudomonadota</taxon>
        <taxon>Gammaproteobacteria</taxon>
        <taxon>Pseudomonadales</taxon>
        <taxon>Pseudomonadaceae</taxon>
        <taxon>Pseudomonas</taxon>
    </lineage>
</organism>
<dbReference type="Gene3D" id="1.10.260.40">
    <property type="entry name" value="lambda repressor-like DNA-binding domains"/>
    <property type="match status" value="1"/>
</dbReference>
<dbReference type="AlphaFoldDB" id="A0A5E7K8C6"/>
<sequence>MEMHGIKSYGERLQFAYTLRGFPKLYALSHRIGVTDSALSRWFRSEPISMENFAKLCVELNVNADWLLLGRGQHTLGAMHDAPHRKALADVIERMADNDVRNLAKFLDEVTTPAP</sequence>
<feature type="domain" description="HTH cro/C1-type" evidence="1">
    <location>
        <begin position="27"/>
        <end position="67"/>
    </location>
</feature>
<name>A0A5E7K8C6_PSEFL</name>
<proteinExistence type="predicted"/>
<dbReference type="EMBL" id="CABVIC010000001">
    <property type="protein sequence ID" value="VVO61944.1"/>
    <property type="molecule type" value="Genomic_DNA"/>
</dbReference>
<protein>
    <recommendedName>
        <fullName evidence="1">HTH cro/C1-type domain-containing protein</fullName>
    </recommendedName>
</protein>
<dbReference type="CDD" id="cd00093">
    <property type="entry name" value="HTH_XRE"/>
    <property type="match status" value="1"/>
</dbReference>
<reference evidence="2 3" key="1">
    <citation type="submission" date="2019-09" db="EMBL/GenBank/DDBJ databases">
        <authorList>
            <person name="Chandra G."/>
            <person name="Truman W A."/>
        </authorList>
    </citation>
    <scope>NUCLEOTIDE SEQUENCE [LARGE SCALE GENOMIC DNA]</scope>
    <source>
        <strain evidence="2">PS847</strain>
    </source>
</reference>
<evidence type="ECO:0000313" key="2">
    <source>
        <dbReference type="EMBL" id="VVO61944.1"/>
    </source>
</evidence>
<dbReference type="SUPFAM" id="SSF47413">
    <property type="entry name" value="lambda repressor-like DNA-binding domains"/>
    <property type="match status" value="1"/>
</dbReference>
<dbReference type="Pfam" id="PF01381">
    <property type="entry name" value="HTH_3"/>
    <property type="match status" value="1"/>
</dbReference>
<gene>
    <name evidence="2" type="ORF">PS847_00844</name>
</gene>